<dbReference type="GO" id="GO:0004497">
    <property type="term" value="F:monooxygenase activity"/>
    <property type="evidence" value="ECO:0007669"/>
    <property type="project" value="UniProtKB-KW"/>
</dbReference>
<evidence type="ECO:0000256" key="6">
    <source>
        <dbReference type="PIRSR" id="PIRSR602401-1"/>
    </source>
</evidence>
<dbReference type="InterPro" id="IPR001128">
    <property type="entry name" value="Cyt_P450"/>
</dbReference>
<evidence type="ECO:0000256" key="5">
    <source>
        <dbReference type="ARBA" id="ARBA00023004"/>
    </source>
</evidence>
<keyword evidence="4 7" id="KW-0560">Oxidoreductase</keyword>
<evidence type="ECO:0000313" key="8">
    <source>
        <dbReference type="EMBL" id="KIX06988.1"/>
    </source>
</evidence>
<dbReference type="VEuPathDB" id="FungiDB:Z518_04964"/>
<reference evidence="8 9" key="1">
    <citation type="submission" date="2015-01" db="EMBL/GenBank/DDBJ databases">
        <title>The Genome Sequence of Rhinocladiella mackenzie CBS 650.93.</title>
        <authorList>
            <consortium name="The Broad Institute Genomics Platform"/>
            <person name="Cuomo C."/>
            <person name="de Hoog S."/>
            <person name="Gorbushina A."/>
            <person name="Stielow B."/>
            <person name="Teixiera M."/>
            <person name="Abouelleil A."/>
            <person name="Chapman S.B."/>
            <person name="Priest M."/>
            <person name="Young S.K."/>
            <person name="Wortman J."/>
            <person name="Nusbaum C."/>
            <person name="Birren B."/>
        </authorList>
    </citation>
    <scope>NUCLEOTIDE SEQUENCE [LARGE SCALE GENOMIC DNA]</scope>
    <source>
        <strain evidence="8 9">CBS 650.93</strain>
    </source>
</reference>
<evidence type="ECO:0000313" key="9">
    <source>
        <dbReference type="Proteomes" id="UP000053617"/>
    </source>
</evidence>
<dbReference type="PROSITE" id="PS00086">
    <property type="entry name" value="CYTOCHROME_P450"/>
    <property type="match status" value="1"/>
</dbReference>
<sequence>MPSFTTLLSLIFIPFLAWLTIRASRLFTNYLSARKLGIPIIVVPCSWQDAWWIIIWGSFRWLRHVPILGYWVDYSHHSWAQDLRYRPHQKLGDAFVIVSPVKNEIMVNDPAAGVELQSHYKTWIKPRPLYDLFETFGKSVISVNGEDWQRHRKIINPAFREQNNRLVWDESLRQARQMLDGVRRRPGHSGTLLDLRNDCVLIAMHVLSAAGFGHAHNFDGGLREVPQGHTKSLAEALMFLLQNILFTVLFSKWTLLGMMMPAKYREINATVKEFRRYMKEIVAYNRATTQGGGGGNTTSADIVSALVEADEAAKREEKTNIAANNSFGLGTAKPMYLSDDELFGNLYVFNLAGFETTANALIYTIPFLAANRDVQEWVGEEVDVVMKGKDKLDYEEGFPLLVRCLALMYETLRLWGPVPDAARWCAGESQSLRVNDHEMVVPADTYVSTNFYGIHSDPRWWGADSLEWRPRRWIRVDEKTGKELIAPPPPGAAFMAWSIGPRICPGRKFSQVEFVAVISSLLRWYRLRPLVIRSKKMKTEEQARRALLQVIDDSMNVVTPKMRRPEDAGVVFIER</sequence>
<dbReference type="STRING" id="1442369.A0A0D2H944"/>
<evidence type="ECO:0000256" key="2">
    <source>
        <dbReference type="ARBA" id="ARBA00010617"/>
    </source>
</evidence>
<dbReference type="AlphaFoldDB" id="A0A0D2H944"/>
<comment type="similarity">
    <text evidence="2 7">Belongs to the cytochrome P450 family.</text>
</comment>
<dbReference type="PANTHER" id="PTHR24305:SF166">
    <property type="entry name" value="CYTOCHROME P450 12A4, MITOCHONDRIAL-RELATED"/>
    <property type="match status" value="1"/>
</dbReference>
<keyword evidence="6 7" id="KW-0349">Heme</keyword>
<feature type="binding site" description="axial binding residue" evidence="6">
    <location>
        <position position="504"/>
    </location>
    <ligand>
        <name>heme</name>
        <dbReference type="ChEBI" id="CHEBI:30413"/>
    </ligand>
    <ligandPart>
        <name>Fe</name>
        <dbReference type="ChEBI" id="CHEBI:18248"/>
    </ligandPart>
</feature>
<dbReference type="EMBL" id="KN847477">
    <property type="protein sequence ID" value="KIX06988.1"/>
    <property type="molecule type" value="Genomic_DNA"/>
</dbReference>
<dbReference type="GO" id="GO:0005506">
    <property type="term" value="F:iron ion binding"/>
    <property type="evidence" value="ECO:0007669"/>
    <property type="project" value="InterPro"/>
</dbReference>
<dbReference type="GO" id="GO:0016705">
    <property type="term" value="F:oxidoreductase activity, acting on paired donors, with incorporation or reduction of molecular oxygen"/>
    <property type="evidence" value="ECO:0007669"/>
    <property type="project" value="InterPro"/>
</dbReference>
<evidence type="ECO:0000256" key="4">
    <source>
        <dbReference type="ARBA" id="ARBA00023002"/>
    </source>
</evidence>
<dbReference type="Gene3D" id="1.10.630.10">
    <property type="entry name" value="Cytochrome P450"/>
    <property type="match status" value="1"/>
</dbReference>
<organism evidence="8 9">
    <name type="scientific">Rhinocladiella mackenziei CBS 650.93</name>
    <dbReference type="NCBI Taxonomy" id="1442369"/>
    <lineage>
        <taxon>Eukaryota</taxon>
        <taxon>Fungi</taxon>
        <taxon>Dikarya</taxon>
        <taxon>Ascomycota</taxon>
        <taxon>Pezizomycotina</taxon>
        <taxon>Eurotiomycetes</taxon>
        <taxon>Chaetothyriomycetidae</taxon>
        <taxon>Chaetothyriales</taxon>
        <taxon>Herpotrichiellaceae</taxon>
        <taxon>Rhinocladiella</taxon>
    </lineage>
</organism>
<dbReference type="InterPro" id="IPR017972">
    <property type="entry name" value="Cyt_P450_CS"/>
</dbReference>
<dbReference type="PRINTS" id="PR00463">
    <property type="entry name" value="EP450I"/>
</dbReference>
<dbReference type="InterPro" id="IPR002401">
    <property type="entry name" value="Cyt_P450_E_grp-I"/>
</dbReference>
<evidence type="ECO:0000256" key="3">
    <source>
        <dbReference type="ARBA" id="ARBA00022723"/>
    </source>
</evidence>
<dbReference type="InterPro" id="IPR036396">
    <property type="entry name" value="Cyt_P450_sf"/>
</dbReference>
<keyword evidence="7" id="KW-0503">Monooxygenase</keyword>
<dbReference type="OrthoDB" id="1470350at2759"/>
<dbReference type="GeneID" id="25293035"/>
<dbReference type="SUPFAM" id="SSF48264">
    <property type="entry name" value="Cytochrome P450"/>
    <property type="match status" value="1"/>
</dbReference>
<dbReference type="GO" id="GO:0020037">
    <property type="term" value="F:heme binding"/>
    <property type="evidence" value="ECO:0007669"/>
    <property type="project" value="InterPro"/>
</dbReference>
<proteinExistence type="inferred from homology"/>
<dbReference type="PRINTS" id="PR00385">
    <property type="entry name" value="P450"/>
</dbReference>
<dbReference type="CDD" id="cd11070">
    <property type="entry name" value="CYP56-like"/>
    <property type="match status" value="1"/>
</dbReference>
<dbReference type="RefSeq" id="XP_013274124.1">
    <property type="nucleotide sequence ID" value="XM_013418670.1"/>
</dbReference>
<dbReference type="HOGENOM" id="CLU_001570_25_2_1"/>
<keyword evidence="9" id="KW-1185">Reference proteome</keyword>
<evidence type="ECO:0000256" key="7">
    <source>
        <dbReference type="RuleBase" id="RU000461"/>
    </source>
</evidence>
<protein>
    <recommendedName>
        <fullName evidence="10">Cytochrome P450 monooxygenase</fullName>
    </recommendedName>
</protein>
<dbReference type="PANTHER" id="PTHR24305">
    <property type="entry name" value="CYTOCHROME P450"/>
    <property type="match status" value="1"/>
</dbReference>
<dbReference type="Proteomes" id="UP000053617">
    <property type="component" value="Unassembled WGS sequence"/>
</dbReference>
<evidence type="ECO:0000256" key="1">
    <source>
        <dbReference type="ARBA" id="ARBA00001971"/>
    </source>
</evidence>
<dbReference type="InterPro" id="IPR050121">
    <property type="entry name" value="Cytochrome_P450_monoxygenase"/>
</dbReference>
<dbReference type="Pfam" id="PF00067">
    <property type="entry name" value="p450"/>
    <property type="match status" value="1"/>
</dbReference>
<accession>A0A0D2H944</accession>
<name>A0A0D2H944_9EURO</name>
<comment type="cofactor">
    <cofactor evidence="1 6">
        <name>heme</name>
        <dbReference type="ChEBI" id="CHEBI:30413"/>
    </cofactor>
</comment>
<evidence type="ECO:0008006" key="10">
    <source>
        <dbReference type="Google" id="ProtNLM"/>
    </source>
</evidence>
<gene>
    <name evidence="8" type="ORF">Z518_04964</name>
</gene>
<keyword evidence="5 6" id="KW-0408">Iron</keyword>
<keyword evidence="3 6" id="KW-0479">Metal-binding</keyword>